<evidence type="ECO:0000259" key="6">
    <source>
        <dbReference type="PROSITE" id="PS50011"/>
    </source>
</evidence>
<dbReference type="Pfam" id="PF00069">
    <property type="entry name" value="Pkinase"/>
    <property type="match status" value="1"/>
</dbReference>
<dbReference type="AlphaFoldDB" id="A0A6J4VXH8"/>
<gene>
    <name evidence="7" type="ORF">AVDCRST_MAG88-4528</name>
</gene>
<reference evidence="7" key="1">
    <citation type="submission" date="2020-02" db="EMBL/GenBank/DDBJ databases">
        <authorList>
            <person name="Meier V. D."/>
        </authorList>
    </citation>
    <scope>NUCLEOTIDE SEQUENCE</scope>
    <source>
        <strain evidence="7">AVDCRST_MAG88</strain>
    </source>
</reference>
<dbReference type="GO" id="GO:0004674">
    <property type="term" value="F:protein serine/threonine kinase activity"/>
    <property type="evidence" value="ECO:0007669"/>
    <property type="project" value="UniProtKB-KW"/>
</dbReference>
<feature type="binding site" evidence="5">
    <location>
        <position position="41"/>
    </location>
    <ligand>
        <name>ATP</name>
        <dbReference type="ChEBI" id="CHEBI:30616"/>
    </ligand>
</feature>
<dbReference type="InterPro" id="IPR008271">
    <property type="entry name" value="Ser/Thr_kinase_AS"/>
</dbReference>
<dbReference type="Gene3D" id="3.30.200.20">
    <property type="entry name" value="Phosphorylase Kinase, domain 1"/>
    <property type="match status" value="1"/>
</dbReference>
<protein>
    <submittedName>
        <fullName evidence="7">Serine/threonine protein kinase</fullName>
    </submittedName>
</protein>
<dbReference type="InterPro" id="IPR017441">
    <property type="entry name" value="Protein_kinase_ATP_BS"/>
</dbReference>
<organism evidence="7">
    <name type="scientific">uncultured Thermomicrobiales bacterium</name>
    <dbReference type="NCBI Taxonomy" id="1645740"/>
    <lineage>
        <taxon>Bacteria</taxon>
        <taxon>Pseudomonadati</taxon>
        <taxon>Thermomicrobiota</taxon>
        <taxon>Thermomicrobia</taxon>
        <taxon>Thermomicrobiales</taxon>
        <taxon>environmental samples</taxon>
    </lineage>
</organism>
<evidence type="ECO:0000256" key="5">
    <source>
        <dbReference type="PROSITE-ProRule" id="PRU10141"/>
    </source>
</evidence>
<dbReference type="PANTHER" id="PTHR43289:SF6">
    <property type="entry name" value="SERINE_THREONINE-PROTEIN KINASE NEKL-3"/>
    <property type="match status" value="1"/>
</dbReference>
<dbReference type="InterPro" id="IPR011009">
    <property type="entry name" value="Kinase-like_dom_sf"/>
</dbReference>
<name>A0A6J4VXH8_9BACT</name>
<evidence type="ECO:0000256" key="4">
    <source>
        <dbReference type="ARBA" id="ARBA00022840"/>
    </source>
</evidence>
<proteinExistence type="predicted"/>
<dbReference type="PROSITE" id="PS00108">
    <property type="entry name" value="PROTEIN_KINASE_ST"/>
    <property type="match status" value="1"/>
</dbReference>
<dbReference type="CDD" id="cd14014">
    <property type="entry name" value="STKc_PknB_like"/>
    <property type="match status" value="1"/>
</dbReference>
<dbReference type="SUPFAM" id="SSF56112">
    <property type="entry name" value="Protein kinase-like (PK-like)"/>
    <property type="match status" value="1"/>
</dbReference>
<keyword evidence="7" id="KW-0723">Serine/threonine-protein kinase</keyword>
<dbReference type="SMART" id="SM00220">
    <property type="entry name" value="S_TKc"/>
    <property type="match status" value="1"/>
</dbReference>
<dbReference type="GO" id="GO:0005524">
    <property type="term" value="F:ATP binding"/>
    <property type="evidence" value="ECO:0007669"/>
    <property type="project" value="UniProtKB-UniRule"/>
</dbReference>
<sequence>MLASGTVLDERYVLEVPLGHGGMATVYRARDRRLDRHVAIKVLDGAGPATSAWREDRLTARVDHPNVVSVYDSGVTPDGRPFLVMELIAGEPVSRLAPLPPLRALAIVEDVAAAIACAHEQGVIHCDLKPQNVLLDSFGRARLTDFGVASADNAPTGATIYGSASYIPPERLHGAPASPAVDIYALGALLYYLIVGRPPYAGASAAEIVAQVRSGPPPPLGLLVPGAGPAVEAIVRRAMASDPADRYPSTAAVRDALATARRMLEARPAAPLSPRTAGMPGLAASLLTVPALVGAGARRLGGPETAWHRGRAALTAAWAGVGFQARAACALLLLIGALVVAIVPRVRDDGAAAASSAAIITPVSSSPVAAPPAPSPPPSTVGPAAPIVALVPTSAAVSRPIPVG</sequence>
<keyword evidence="4 5" id="KW-0067">ATP-binding</keyword>
<keyword evidence="3 7" id="KW-0418">Kinase</keyword>
<accession>A0A6J4VXH8</accession>
<dbReference type="Gene3D" id="1.10.510.10">
    <property type="entry name" value="Transferase(Phosphotransferase) domain 1"/>
    <property type="match status" value="1"/>
</dbReference>
<dbReference type="PROSITE" id="PS50011">
    <property type="entry name" value="PROTEIN_KINASE_DOM"/>
    <property type="match status" value="1"/>
</dbReference>
<feature type="domain" description="Protein kinase" evidence="6">
    <location>
        <begin position="12"/>
        <end position="258"/>
    </location>
</feature>
<evidence type="ECO:0000256" key="1">
    <source>
        <dbReference type="ARBA" id="ARBA00022679"/>
    </source>
</evidence>
<dbReference type="PANTHER" id="PTHR43289">
    <property type="entry name" value="MITOGEN-ACTIVATED PROTEIN KINASE KINASE KINASE 20-RELATED"/>
    <property type="match status" value="1"/>
</dbReference>
<dbReference type="EMBL" id="CADCWM010001160">
    <property type="protein sequence ID" value="CAA9589185.1"/>
    <property type="molecule type" value="Genomic_DNA"/>
</dbReference>
<keyword evidence="2 5" id="KW-0547">Nucleotide-binding</keyword>
<evidence type="ECO:0000256" key="3">
    <source>
        <dbReference type="ARBA" id="ARBA00022777"/>
    </source>
</evidence>
<dbReference type="PROSITE" id="PS00107">
    <property type="entry name" value="PROTEIN_KINASE_ATP"/>
    <property type="match status" value="1"/>
</dbReference>
<evidence type="ECO:0000256" key="2">
    <source>
        <dbReference type="ARBA" id="ARBA00022741"/>
    </source>
</evidence>
<dbReference type="InterPro" id="IPR000719">
    <property type="entry name" value="Prot_kinase_dom"/>
</dbReference>
<keyword evidence="1" id="KW-0808">Transferase</keyword>
<feature type="non-terminal residue" evidence="7">
    <location>
        <position position="404"/>
    </location>
</feature>
<evidence type="ECO:0000313" key="7">
    <source>
        <dbReference type="EMBL" id="CAA9589185.1"/>
    </source>
</evidence>